<comment type="similarity">
    <text evidence="1">Belongs to the Gfa family.</text>
</comment>
<dbReference type="Proteomes" id="UP000184073">
    <property type="component" value="Unassembled WGS sequence"/>
</dbReference>
<sequence>MATTGECLCGACTYSYTGDPAIKALCHCQTCRKISGGTNTVNFAIPGPNFTLTKGKPKTFETEHETGMKITLFFCPECGTAMWKEADSDAFKGLKLVQVGTLSDTAQLEKGMDAELWIKYRVPWLAAVDGVEQKSQF</sequence>
<dbReference type="GO" id="GO:0046872">
    <property type="term" value="F:metal ion binding"/>
    <property type="evidence" value="ECO:0007669"/>
    <property type="project" value="UniProtKB-KW"/>
</dbReference>
<evidence type="ECO:0000256" key="2">
    <source>
        <dbReference type="ARBA" id="ARBA00022723"/>
    </source>
</evidence>
<protein>
    <recommendedName>
        <fullName evidence="5">CENP-V/GFA domain-containing protein</fullName>
    </recommendedName>
</protein>
<dbReference type="InterPro" id="IPR006913">
    <property type="entry name" value="CENP-V/GFA"/>
</dbReference>
<accession>A0A1L9PVM5</accession>
<evidence type="ECO:0000313" key="6">
    <source>
        <dbReference type="EMBL" id="OJJ05600.1"/>
    </source>
</evidence>
<dbReference type="RefSeq" id="XP_040671362.1">
    <property type="nucleotide sequence ID" value="XM_040817943.1"/>
</dbReference>
<dbReference type="SUPFAM" id="SSF51316">
    <property type="entry name" value="Mss4-like"/>
    <property type="match status" value="1"/>
</dbReference>
<evidence type="ECO:0000256" key="4">
    <source>
        <dbReference type="ARBA" id="ARBA00023239"/>
    </source>
</evidence>
<dbReference type="InterPro" id="IPR011057">
    <property type="entry name" value="Mss4-like_sf"/>
</dbReference>
<evidence type="ECO:0000313" key="7">
    <source>
        <dbReference type="Proteomes" id="UP000184073"/>
    </source>
</evidence>
<dbReference type="OrthoDB" id="9985472at2759"/>
<dbReference type="EMBL" id="KV878133">
    <property type="protein sequence ID" value="OJJ05600.1"/>
    <property type="molecule type" value="Genomic_DNA"/>
</dbReference>
<evidence type="ECO:0000256" key="1">
    <source>
        <dbReference type="ARBA" id="ARBA00005495"/>
    </source>
</evidence>
<organism evidence="6 7">
    <name type="scientific">Aspergillus versicolor CBS 583.65</name>
    <dbReference type="NCBI Taxonomy" id="1036611"/>
    <lineage>
        <taxon>Eukaryota</taxon>
        <taxon>Fungi</taxon>
        <taxon>Dikarya</taxon>
        <taxon>Ascomycota</taxon>
        <taxon>Pezizomycotina</taxon>
        <taxon>Eurotiomycetes</taxon>
        <taxon>Eurotiomycetidae</taxon>
        <taxon>Eurotiales</taxon>
        <taxon>Aspergillaceae</taxon>
        <taxon>Aspergillus</taxon>
        <taxon>Aspergillus subgen. Nidulantes</taxon>
    </lineage>
</organism>
<gene>
    <name evidence="6" type="ORF">ASPVEDRAFT_86944</name>
</gene>
<dbReference type="Pfam" id="PF04828">
    <property type="entry name" value="GFA"/>
    <property type="match status" value="1"/>
</dbReference>
<keyword evidence="2" id="KW-0479">Metal-binding</keyword>
<dbReference type="PROSITE" id="PS51891">
    <property type="entry name" value="CENP_V_GFA"/>
    <property type="match status" value="1"/>
</dbReference>
<name>A0A1L9PVM5_ASPVE</name>
<dbReference type="PANTHER" id="PTHR33337">
    <property type="entry name" value="GFA DOMAIN-CONTAINING PROTEIN"/>
    <property type="match status" value="1"/>
</dbReference>
<dbReference type="Gene3D" id="3.90.1590.10">
    <property type="entry name" value="glutathione-dependent formaldehyde- activating enzyme (gfa)"/>
    <property type="match status" value="1"/>
</dbReference>
<evidence type="ECO:0000256" key="3">
    <source>
        <dbReference type="ARBA" id="ARBA00022833"/>
    </source>
</evidence>
<keyword evidence="4" id="KW-0456">Lyase</keyword>
<proteinExistence type="inferred from homology"/>
<dbReference type="GO" id="GO:0016846">
    <property type="term" value="F:carbon-sulfur lyase activity"/>
    <property type="evidence" value="ECO:0007669"/>
    <property type="project" value="InterPro"/>
</dbReference>
<dbReference type="PANTHER" id="PTHR33337:SF30">
    <property type="entry name" value="DUF636 DOMAIN PROTEIN (AFU_ORTHOLOGUE AFUA_1G03180)"/>
    <property type="match status" value="1"/>
</dbReference>
<keyword evidence="3" id="KW-0862">Zinc</keyword>
<reference evidence="7" key="1">
    <citation type="journal article" date="2017" name="Genome Biol.">
        <title>Comparative genomics reveals high biological diversity and specific adaptations in the industrially and medically important fungal genus Aspergillus.</title>
        <authorList>
            <person name="de Vries R.P."/>
            <person name="Riley R."/>
            <person name="Wiebenga A."/>
            <person name="Aguilar-Osorio G."/>
            <person name="Amillis S."/>
            <person name="Uchima C.A."/>
            <person name="Anderluh G."/>
            <person name="Asadollahi M."/>
            <person name="Askin M."/>
            <person name="Barry K."/>
            <person name="Battaglia E."/>
            <person name="Bayram O."/>
            <person name="Benocci T."/>
            <person name="Braus-Stromeyer S.A."/>
            <person name="Caldana C."/>
            <person name="Canovas D."/>
            <person name="Cerqueira G.C."/>
            <person name="Chen F."/>
            <person name="Chen W."/>
            <person name="Choi C."/>
            <person name="Clum A."/>
            <person name="Dos Santos R.A."/>
            <person name="Damasio A.R."/>
            <person name="Diallinas G."/>
            <person name="Emri T."/>
            <person name="Fekete E."/>
            <person name="Flipphi M."/>
            <person name="Freyberg S."/>
            <person name="Gallo A."/>
            <person name="Gournas C."/>
            <person name="Habgood R."/>
            <person name="Hainaut M."/>
            <person name="Harispe M.L."/>
            <person name="Henrissat B."/>
            <person name="Hilden K.S."/>
            <person name="Hope R."/>
            <person name="Hossain A."/>
            <person name="Karabika E."/>
            <person name="Karaffa L."/>
            <person name="Karanyi Z."/>
            <person name="Krasevec N."/>
            <person name="Kuo A."/>
            <person name="Kusch H."/>
            <person name="LaButti K."/>
            <person name="Lagendijk E.L."/>
            <person name="Lapidus A."/>
            <person name="Levasseur A."/>
            <person name="Lindquist E."/>
            <person name="Lipzen A."/>
            <person name="Logrieco A.F."/>
            <person name="MacCabe A."/>
            <person name="Maekelae M.R."/>
            <person name="Malavazi I."/>
            <person name="Melin P."/>
            <person name="Meyer V."/>
            <person name="Mielnichuk N."/>
            <person name="Miskei M."/>
            <person name="Molnar A.P."/>
            <person name="Mule G."/>
            <person name="Ngan C.Y."/>
            <person name="Orejas M."/>
            <person name="Orosz E."/>
            <person name="Ouedraogo J.P."/>
            <person name="Overkamp K.M."/>
            <person name="Park H.-S."/>
            <person name="Perrone G."/>
            <person name="Piumi F."/>
            <person name="Punt P.J."/>
            <person name="Ram A.F."/>
            <person name="Ramon A."/>
            <person name="Rauscher S."/>
            <person name="Record E."/>
            <person name="Riano-Pachon D.M."/>
            <person name="Robert V."/>
            <person name="Roehrig J."/>
            <person name="Ruller R."/>
            <person name="Salamov A."/>
            <person name="Salih N.S."/>
            <person name="Samson R.A."/>
            <person name="Sandor E."/>
            <person name="Sanguinetti M."/>
            <person name="Schuetze T."/>
            <person name="Sepcic K."/>
            <person name="Shelest E."/>
            <person name="Sherlock G."/>
            <person name="Sophianopoulou V."/>
            <person name="Squina F.M."/>
            <person name="Sun H."/>
            <person name="Susca A."/>
            <person name="Todd R.B."/>
            <person name="Tsang A."/>
            <person name="Unkles S.E."/>
            <person name="van de Wiele N."/>
            <person name="van Rossen-Uffink D."/>
            <person name="Oliveira J.V."/>
            <person name="Vesth T.C."/>
            <person name="Visser J."/>
            <person name="Yu J.-H."/>
            <person name="Zhou M."/>
            <person name="Andersen M.R."/>
            <person name="Archer D.B."/>
            <person name="Baker S.E."/>
            <person name="Benoit I."/>
            <person name="Brakhage A.A."/>
            <person name="Braus G.H."/>
            <person name="Fischer R."/>
            <person name="Frisvad J.C."/>
            <person name="Goldman G.H."/>
            <person name="Houbraken J."/>
            <person name="Oakley B."/>
            <person name="Pocsi I."/>
            <person name="Scazzocchio C."/>
            <person name="Seiboth B."/>
            <person name="vanKuyk P.A."/>
            <person name="Wortman J."/>
            <person name="Dyer P.S."/>
            <person name="Grigoriev I.V."/>
        </authorList>
    </citation>
    <scope>NUCLEOTIDE SEQUENCE [LARGE SCALE GENOMIC DNA]</scope>
    <source>
        <strain evidence="7">CBS 583.65</strain>
    </source>
</reference>
<dbReference type="STRING" id="1036611.A0A1L9PVM5"/>
<feature type="domain" description="CENP-V/GFA" evidence="5">
    <location>
        <begin position="3"/>
        <end position="118"/>
    </location>
</feature>
<evidence type="ECO:0000259" key="5">
    <source>
        <dbReference type="PROSITE" id="PS51891"/>
    </source>
</evidence>
<dbReference type="AlphaFoldDB" id="A0A1L9PVM5"/>
<keyword evidence="7" id="KW-1185">Reference proteome</keyword>
<dbReference type="GeneID" id="63733454"/>
<dbReference type="VEuPathDB" id="FungiDB:ASPVEDRAFT_86944"/>